<keyword evidence="12" id="KW-1185">Reference proteome</keyword>
<feature type="transmembrane region" description="Helical" evidence="9">
    <location>
        <begin position="378"/>
        <end position="406"/>
    </location>
</feature>
<feature type="transmembrane region" description="Helical" evidence="9">
    <location>
        <begin position="434"/>
        <end position="453"/>
    </location>
</feature>
<feature type="transmembrane region" description="Helical" evidence="9">
    <location>
        <begin position="290"/>
        <end position="311"/>
    </location>
</feature>
<evidence type="ECO:0000313" key="12">
    <source>
        <dbReference type="Proteomes" id="UP001500063"/>
    </source>
</evidence>
<evidence type="ECO:0000256" key="10">
    <source>
        <dbReference type="SAM" id="SignalP"/>
    </source>
</evidence>
<evidence type="ECO:0000256" key="9">
    <source>
        <dbReference type="SAM" id="Phobius"/>
    </source>
</evidence>
<protein>
    <recommendedName>
        <fullName evidence="13">DUF2029 domain-containing protein</fullName>
    </recommendedName>
</protein>
<comment type="caution">
    <text evidence="11">The sequence shown here is derived from an EMBL/GenBank/DDBJ whole genome shotgun (WGS) entry which is preliminary data.</text>
</comment>
<evidence type="ECO:0000256" key="8">
    <source>
        <dbReference type="SAM" id="MobiDB-lite"/>
    </source>
</evidence>
<evidence type="ECO:0000256" key="5">
    <source>
        <dbReference type="ARBA" id="ARBA00022989"/>
    </source>
</evidence>
<keyword evidence="4 9" id="KW-0812">Transmembrane</keyword>
<dbReference type="Proteomes" id="UP001500063">
    <property type="component" value="Unassembled WGS sequence"/>
</dbReference>
<feature type="transmembrane region" description="Helical" evidence="9">
    <location>
        <begin position="38"/>
        <end position="55"/>
    </location>
</feature>
<evidence type="ECO:0000256" key="6">
    <source>
        <dbReference type="ARBA" id="ARBA00023136"/>
    </source>
</evidence>
<accession>A0ABP3HDN6</accession>
<dbReference type="EMBL" id="BAAABW010000026">
    <property type="protein sequence ID" value="GAA0365601.1"/>
    <property type="molecule type" value="Genomic_DNA"/>
</dbReference>
<feature type="transmembrane region" description="Helical" evidence="9">
    <location>
        <begin position="183"/>
        <end position="202"/>
    </location>
</feature>
<organism evidence="11 12">
    <name type="scientific">Streptomyces blastmyceticus</name>
    <dbReference type="NCBI Taxonomy" id="68180"/>
    <lineage>
        <taxon>Bacteria</taxon>
        <taxon>Bacillati</taxon>
        <taxon>Actinomycetota</taxon>
        <taxon>Actinomycetes</taxon>
        <taxon>Kitasatosporales</taxon>
        <taxon>Streptomycetaceae</taxon>
        <taxon>Streptomyces</taxon>
    </lineage>
</organism>
<gene>
    <name evidence="11" type="ORF">GCM10010319_49380</name>
</gene>
<feature type="compositionally biased region" description="Basic and acidic residues" evidence="8">
    <location>
        <begin position="471"/>
        <end position="486"/>
    </location>
</feature>
<feature type="transmembrane region" description="Helical" evidence="9">
    <location>
        <begin position="349"/>
        <end position="366"/>
    </location>
</feature>
<evidence type="ECO:0008006" key="13">
    <source>
        <dbReference type="Google" id="ProtNLM"/>
    </source>
</evidence>
<feature type="region of interest" description="Disordered" evidence="8">
    <location>
        <begin position="461"/>
        <end position="486"/>
    </location>
</feature>
<name>A0ABP3HDN6_9ACTN</name>
<proteinExistence type="inferred from homology"/>
<evidence type="ECO:0000256" key="2">
    <source>
        <dbReference type="ARBA" id="ARBA00022475"/>
    </source>
</evidence>
<feature type="compositionally biased region" description="Low complexity" evidence="8">
    <location>
        <begin position="461"/>
        <end position="470"/>
    </location>
</feature>
<evidence type="ECO:0000256" key="1">
    <source>
        <dbReference type="ARBA" id="ARBA00004651"/>
    </source>
</evidence>
<dbReference type="InterPro" id="IPR018584">
    <property type="entry name" value="GT87"/>
</dbReference>
<evidence type="ECO:0000256" key="4">
    <source>
        <dbReference type="ARBA" id="ARBA00022692"/>
    </source>
</evidence>
<keyword evidence="5 9" id="KW-1133">Transmembrane helix</keyword>
<dbReference type="RefSeq" id="WP_344121012.1">
    <property type="nucleotide sequence ID" value="NZ_BAAABW010000026.1"/>
</dbReference>
<evidence type="ECO:0000256" key="7">
    <source>
        <dbReference type="ARBA" id="ARBA00024033"/>
    </source>
</evidence>
<feature type="signal peptide" evidence="10">
    <location>
        <begin position="1"/>
        <end position="22"/>
    </location>
</feature>
<evidence type="ECO:0000313" key="11">
    <source>
        <dbReference type="EMBL" id="GAA0365601.1"/>
    </source>
</evidence>
<feature type="chain" id="PRO_5045710190" description="DUF2029 domain-containing protein" evidence="10">
    <location>
        <begin position="23"/>
        <end position="486"/>
    </location>
</feature>
<feature type="transmembrane region" description="Helical" evidence="9">
    <location>
        <begin position="62"/>
        <end position="81"/>
    </location>
</feature>
<comment type="subcellular location">
    <subcellularLocation>
        <location evidence="1">Cell membrane</location>
        <topology evidence="1">Multi-pass membrane protein</topology>
    </subcellularLocation>
</comment>
<evidence type="ECO:0000256" key="3">
    <source>
        <dbReference type="ARBA" id="ARBA00022679"/>
    </source>
</evidence>
<keyword evidence="2" id="KW-1003">Cell membrane</keyword>
<keyword evidence="10" id="KW-0732">Signal</keyword>
<reference evidence="12" key="1">
    <citation type="journal article" date="2019" name="Int. J. Syst. Evol. Microbiol.">
        <title>The Global Catalogue of Microorganisms (GCM) 10K type strain sequencing project: providing services to taxonomists for standard genome sequencing and annotation.</title>
        <authorList>
            <consortium name="The Broad Institute Genomics Platform"/>
            <consortium name="The Broad Institute Genome Sequencing Center for Infectious Disease"/>
            <person name="Wu L."/>
            <person name="Ma J."/>
        </authorList>
    </citation>
    <scope>NUCLEOTIDE SEQUENCE [LARGE SCALE GENOMIC DNA]</scope>
    <source>
        <strain evidence="12">JCM 4565</strain>
    </source>
</reference>
<sequence length="486" mass="50892">MKPRTAVTVTTALLAALTTVLATAVRGDAYFTDPAALTGWYAAAWALFAAAAWSLRSVSARHVAPLVLAGSVAVAATGLLAEPRTSSDAFRYVWDGRVQAAGISPYDHAPADPALAHLRDPWLFPKGAQCARPERFRIASDTGQPACSRINRPYVHTIYPPVAEGYFLLVQELSPPGTRHKPFQVGGALLAVATSGLLLYALRRRGDGRAAAYWAWCPAVAVEAVNSAHADVLSVLFTVAAFTVVGARRPLGGALLGAGIATKLLPAVTLPGALSGLAAPGPARGRARRALAVLLPAAAVVAIGYLPYILISDSSVLGYLSGYTQEEGYDDATVKNRYALLRLVLPDSWALPATLAVLAVVVGYVLRRGDPERPWRGALLVTGTAFLLLTPGYSWYALLLVGLVALDGRWEWLGVAAAGAAKYIGGRAAADPNLLGTTAYAVAALMVAGGWALRRRAAAATDRAAPGATDPARRTAPHREPEPPRP</sequence>
<keyword evidence="6 9" id="KW-0472">Membrane</keyword>
<keyword evidence="3" id="KW-0808">Transferase</keyword>
<comment type="similarity">
    <text evidence="7">Belongs to the glycosyltransferase 87 family.</text>
</comment>
<dbReference type="Pfam" id="PF09594">
    <property type="entry name" value="GT87"/>
    <property type="match status" value="1"/>
</dbReference>